<proteinExistence type="predicted"/>
<sequence length="110" mass="12152">MFQKHQYIRSKKLLKLVAGLDCQACGSGNMVQAAHTNWGGGKGRGIKADDNLVAALCLKCHFEIDQGKELTKEERQEKWHHAHIATVAKLCDQGAWPTDVPLPTMEAQLS</sequence>
<dbReference type="Gene3D" id="3.30.50.20">
    <property type="entry name" value="prophage-derive protein ybcO"/>
    <property type="match status" value="1"/>
</dbReference>
<gene>
    <name evidence="1" type="ORF">UFOVP267_38</name>
</gene>
<evidence type="ECO:0000313" key="1">
    <source>
        <dbReference type="EMBL" id="CAB4134231.1"/>
    </source>
</evidence>
<protein>
    <submittedName>
        <fullName evidence="1">Uncharacterized protein</fullName>
    </submittedName>
</protein>
<accession>A0A6J5LJA0</accession>
<dbReference type="EMBL" id="LR796282">
    <property type="protein sequence ID" value="CAB4134231.1"/>
    <property type="molecule type" value="Genomic_DNA"/>
</dbReference>
<organism evidence="1">
    <name type="scientific">uncultured Caudovirales phage</name>
    <dbReference type="NCBI Taxonomy" id="2100421"/>
    <lineage>
        <taxon>Viruses</taxon>
        <taxon>Duplodnaviria</taxon>
        <taxon>Heunggongvirae</taxon>
        <taxon>Uroviricota</taxon>
        <taxon>Caudoviricetes</taxon>
        <taxon>Peduoviridae</taxon>
        <taxon>Maltschvirus</taxon>
        <taxon>Maltschvirus maltsch</taxon>
    </lineage>
</organism>
<reference evidence="1" key="1">
    <citation type="submission" date="2020-04" db="EMBL/GenBank/DDBJ databases">
        <authorList>
            <person name="Chiriac C."/>
            <person name="Salcher M."/>
            <person name="Ghai R."/>
            <person name="Kavagutti S V."/>
        </authorList>
    </citation>
    <scope>NUCLEOTIDE SEQUENCE</scope>
</reference>
<name>A0A6J5LJA0_9CAUD</name>